<accession>A0A8X6MD01</accession>
<keyword evidence="2" id="KW-0732">Signal</keyword>
<comment type="caution">
    <text evidence="3">The sequence shown here is derived from an EMBL/GenBank/DDBJ whole genome shotgun (WGS) entry which is preliminary data.</text>
</comment>
<feature type="compositionally biased region" description="Basic and acidic residues" evidence="1">
    <location>
        <begin position="53"/>
        <end position="63"/>
    </location>
</feature>
<feature type="compositionally biased region" description="Polar residues" evidence="1">
    <location>
        <begin position="64"/>
        <end position="77"/>
    </location>
</feature>
<sequence length="118" mass="13857">MRRWFRILFMIVTNFGRFLLRIPFYQFGAGNGKVRDDLSCRAPWVQKHPPPLIREEKEIDQSEAHSAQDSNRGTSRKCSGEICLNLKGKGRENMIFSKMENFDCCTIFRCEDQIGLHW</sequence>
<evidence type="ECO:0000313" key="3">
    <source>
        <dbReference type="EMBL" id="GFS42700.1"/>
    </source>
</evidence>
<gene>
    <name evidence="3" type="ORF">NPIL_80931</name>
</gene>
<proteinExistence type="predicted"/>
<evidence type="ECO:0000256" key="2">
    <source>
        <dbReference type="SAM" id="SignalP"/>
    </source>
</evidence>
<feature type="signal peptide" evidence="2">
    <location>
        <begin position="1"/>
        <end position="16"/>
    </location>
</feature>
<feature type="region of interest" description="Disordered" evidence="1">
    <location>
        <begin position="49"/>
        <end position="78"/>
    </location>
</feature>
<dbReference type="AlphaFoldDB" id="A0A8X6MD01"/>
<organism evidence="3 4">
    <name type="scientific">Nephila pilipes</name>
    <name type="common">Giant wood spider</name>
    <name type="synonym">Nephila maculata</name>
    <dbReference type="NCBI Taxonomy" id="299642"/>
    <lineage>
        <taxon>Eukaryota</taxon>
        <taxon>Metazoa</taxon>
        <taxon>Ecdysozoa</taxon>
        <taxon>Arthropoda</taxon>
        <taxon>Chelicerata</taxon>
        <taxon>Arachnida</taxon>
        <taxon>Araneae</taxon>
        <taxon>Araneomorphae</taxon>
        <taxon>Entelegynae</taxon>
        <taxon>Araneoidea</taxon>
        <taxon>Nephilidae</taxon>
        <taxon>Nephila</taxon>
    </lineage>
</organism>
<reference evidence="3" key="1">
    <citation type="submission" date="2020-08" db="EMBL/GenBank/DDBJ databases">
        <title>Multicomponent nature underlies the extraordinary mechanical properties of spider dragline silk.</title>
        <authorList>
            <person name="Kono N."/>
            <person name="Nakamura H."/>
            <person name="Mori M."/>
            <person name="Yoshida Y."/>
            <person name="Ohtoshi R."/>
            <person name="Malay A.D."/>
            <person name="Moran D.A.P."/>
            <person name="Tomita M."/>
            <person name="Numata K."/>
            <person name="Arakawa K."/>
        </authorList>
    </citation>
    <scope>NUCLEOTIDE SEQUENCE</scope>
</reference>
<evidence type="ECO:0000256" key="1">
    <source>
        <dbReference type="SAM" id="MobiDB-lite"/>
    </source>
</evidence>
<keyword evidence="4" id="KW-1185">Reference proteome</keyword>
<name>A0A8X6MD01_NEPPI</name>
<evidence type="ECO:0008006" key="5">
    <source>
        <dbReference type="Google" id="ProtNLM"/>
    </source>
</evidence>
<feature type="chain" id="PRO_5036450347" description="Secreted protein" evidence="2">
    <location>
        <begin position="17"/>
        <end position="118"/>
    </location>
</feature>
<dbReference type="Proteomes" id="UP000887013">
    <property type="component" value="Unassembled WGS sequence"/>
</dbReference>
<dbReference type="EMBL" id="BMAW01044076">
    <property type="protein sequence ID" value="GFS42700.1"/>
    <property type="molecule type" value="Genomic_DNA"/>
</dbReference>
<protein>
    <recommendedName>
        <fullName evidence="5">Secreted protein</fullName>
    </recommendedName>
</protein>
<evidence type="ECO:0000313" key="4">
    <source>
        <dbReference type="Proteomes" id="UP000887013"/>
    </source>
</evidence>